<protein>
    <submittedName>
        <fullName evidence="2">Uncharacterized protein</fullName>
    </submittedName>
</protein>
<name>A0ABQ6MUH0_9STRA</name>
<feature type="compositionally biased region" description="Low complexity" evidence="1">
    <location>
        <begin position="494"/>
        <end position="504"/>
    </location>
</feature>
<organism evidence="2 3">
    <name type="scientific">Tetraparma gracilis</name>
    <dbReference type="NCBI Taxonomy" id="2962635"/>
    <lineage>
        <taxon>Eukaryota</taxon>
        <taxon>Sar</taxon>
        <taxon>Stramenopiles</taxon>
        <taxon>Ochrophyta</taxon>
        <taxon>Bolidophyceae</taxon>
        <taxon>Parmales</taxon>
        <taxon>Triparmaceae</taxon>
        <taxon>Tetraparma</taxon>
    </lineage>
</organism>
<reference evidence="2 3" key="1">
    <citation type="journal article" date="2023" name="Commun. Biol.">
        <title>Genome analysis of Parmales, the sister group of diatoms, reveals the evolutionary specialization of diatoms from phago-mixotrophs to photoautotrophs.</title>
        <authorList>
            <person name="Ban H."/>
            <person name="Sato S."/>
            <person name="Yoshikawa S."/>
            <person name="Yamada K."/>
            <person name="Nakamura Y."/>
            <person name="Ichinomiya M."/>
            <person name="Sato N."/>
            <person name="Blanc-Mathieu R."/>
            <person name="Endo H."/>
            <person name="Kuwata A."/>
            <person name="Ogata H."/>
        </authorList>
    </citation>
    <scope>NUCLEOTIDE SEQUENCE [LARGE SCALE GENOMIC DNA]</scope>
</reference>
<evidence type="ECO:0000256" key="1">
    <source>
        <dbReference type="SAM" id="MobiDB-lite"/>
    </source>
</evidence>
<sequence>ETLSSPPPQHLVTSKFPPPAPRPRTAVPKISHAADLLVASLLREAPELYRRSGSDPSDRAADVGLHARLLLQANASPSADAVAGLLEAERAQRLEELRARTAAALAGGPPGAASFGMFEAALAATPHAKWCAGARAALDHAVVTGYLKLPEAFYHDFLHGRDAGEAVAGSVGEWKRKFLRGAALGEYGGGGGRFPRPGEAGRRYGKLVEMVGVREVGELREKERRELRDFVAELFHGGRAQVRALLDEQVSPLSVDEHLDLKIEEMLDPAGGLQADYPLFAHDPVASREIFKGDLGDYVRAAPPGTLPPLSREPVYEELREELERVRFGEVTSEMIKFDATPDDMMDDREIRYFAENKEAFISVYEKDWDSDAERDALLTRLGEGLDALQSKAAPSVSEEERADFRKWVCYQNAVDDLAETREQERLEREAVEQGVRSTAAAQLEKERVRWSKGDLLVDGSPDPLFKEKAPLPSSFSASEADDSEYAADFKGLSIGKKSIGGDQPYDDGEDDDEKVMWQGIEQLIKNGDEVPSAAEEESDM</sequence>
<dbReference type="Proteomes" id="UP001165060">
    <property type="component" value="Unassembled WGS sequence"/>
</dbReference>
<accession>A0ABQ6MUH0</accession>
<feature type="non-terminal residue" evidence="2">
    <location>
        <position position="1"/>
    </location>
</feature>
<feature type="region of interest" description="Disordered" evidence="1">
    <location>
        <begin position="1"/>
        <end position="26"/>
    </location>
</feature>
<feature type="region of interest" description="Disordered" evidence="1">
    <location>
        <begin position="494"/>
        <end position="513"/>
    </location>
</feature>
<evidence type="ECO:0000313" key="2">
    <source>
        <dbReference type="EMBL" id="GMI32776.1"/>
    </source>
</evidence>
<dbReference type="EMBL" id="BRYB01003213">
    <property type="protein sequence ID" value="GMI32776.1"/>
    <property type="molecule type" value="Genomic_DNA"/>
</dbReference>
<comment type="caution">
    <text evidence="2">The sequence shown here is derived from an EMBL/GenBank/DDBJ whole genome shotgun (WGS) entry which is preliminary data.</text>
</comment>
<evidence type="ECO:0000313" key="3">
    <source>
        <dbReference type="Proteomes" id="UP001165060"/>
    </source>
</evidence>
<proteinExistence type="predicted"/>
<gene>
    <name evidence="2" type="ORF">TeGR_g11020</name>
</gene>
<feature type="region of interest" description="Disordered" evidence="1">
    <location>
        <begin position="460"/>
        <end position="483"/>
    </location>
</feature>
<keyword evidence="3" id="KW-1185">Reference proteome</keyword>